<evidence type="ECO:0000256" key="1">
    <source>
        <dbReference type="SAM" id="Coils"/>
    </source>
</evidence>
<dbReference type="InterPro" id="IPR050951">
    <property type="entry name" value="Retrovirus_Pol_polyprotein"/>
</dbReference>
<dbReference type="InterPro" id="IPR012337">
    <property type="entry name" value="RNaseH-like_sf"/>
</dbReference>
<dbReference type="AlphaFoldDB" id="A0A2S2Q649"/>
<dbReference type="SUPFAM" id="SSF53098">
    <property type="entry name" value="Ribonuclease H-like"/>
    <property type="match status" value="1"/>
</dbReference>
<proteinExistence type="predicted"/>
<dbReference type="OrthoDB" id="6606864at2759"/>
<gene>
    <name evidence="3" type="primary">POL_19</name>
    <name evidence="3" type="ORF">g.31243</name>
</gene>
<dbReference type="PROSITE" id="PS50994">
    <property type="entry name" value="INTEGRASE"/>
    <property type="match status" value="1"/>
</dbReference>
<reference evidence="3" key="1">
    <citation type="submission" date="2018-04" db="EMBL/GenBank/DDBJ databases">
        <title>Transcriptome assembly of Sipha flava.</title>
        <authorList>
            <person name="Scully E.D."/>
            <person name="Geib S.M."/>
            <person name="Palmer N.A."/>
            <person name="Koch K."/>
            <person name="Bradshaw J."/>
            <person name="Heng-Moss T."/>
            <person name="Sarath G."/>
        </authorList>
    </citation>
    <scope>NUCLEOTIDE SEQUENCE</scope>
</reference>
<sequence>MSDIFKHICKILNIKKLHTTAYHPQSNGALERSHSTLKNYIRSFVDKDQNNWDEYIIYAQFTYNTTIHTTTNFTPYELIFGKKPSIPTSFSKKEQPVYKYNDYTFDLMQKMQRSREIAKENIIENKNKNKENYDRNANKLNIHIGDKVLIKNQNPMNTLSMKWLGPFEVIELNDKCNITVKKNKRKQKIHINNVKIFHE</sequence>
<evidence type="ECO:0000313" key="3">
    <source>
        <dbReference type="EMBL" id="MBY73080.1"/>
    </source>
</evidence>
<dbReference type="Gene3D" id="2.30.30.850">
    <property type="match status" value="1"/>
</dbReference>
<feature type="coiled-coil region" evidence="1">
    <location>
        <begin position="108"/>
        <end position="143"/>
    </location>
</feature>
<evidence type="ECO:0000259" key="2">
    <source>
        <dbReference type="PROSITE" id="PS50994"/>
    </source>
</evidence>
<dbReference type="GO" id="GO:0015074">
    <property type="term" value="P:DNA integration"/>
    <property type="evidence" value="ECO:0007669"/>
    <property type="project" value="InterPro"/>
</dbReference>
<dbReference type="InterPro" id="IPR001584">
    <property type="entry name" value="Integrase_cat-core"/>
</dbReference>
<dbReference type="Gene3D" id="3.30.420.10">
    <property type="entry name" value="Ribonuclease H-like superfamily/Ribonuclease H"/>
    <property type="match status" value="1"/>
</dbReference>
<organism evidence="3">
    <name type="scientific">Sipha flava</name>
    <name type="common">yellow sugarcane aphid</name>
    <dbReference type="NCBI Taxonomy" id="143950"/>
    <lineage>
        <taxon>Eukaryota</taxon>
        <taxon>Metazoa</taxon>
        <taxon>Ecdysozoa</taxon>
        <taxon>Arthropoda</taxon>
        <taxon>Hexapoda</taxon>
        <taxon>Insecta</taxon>
        <taxon>Pterygota</taxon>
        <taxon>Neoptera</taxon>
        <taxon>Paraneoptera</taxon>
        <taxon>Hemiptera</taxon>
        <taxon>Sternorrhyncha</taxon>
        <taxon>Aphidomorpha</taxon>
        <taxon>Aphidoidea</taxon>
        <taxon>Aphididae</taxon>
        <taxon>Sipha</taxon>
    </lineage>
</organism>
<feature type="domain" description="Integrase catalytic" evidence="2">
    <location>
        <begin position="1"/>
        <end position="83"/>
    </location>
</feature>
<dbReference type="PANTHER" id="PTHR37984:SF15">
    <property type="entry name" value="INTEGRASE CATALYTIC DOMAIN-CONTAINING PROTEIN"/>
    <property type="match status" value="1"/>
</dbReference>
<dbReference type="EMBL" id="GGMS01003877">
    <property type="protein sequence ID" value="MBY73080.1"/>
    <property type="molecule type" value="Transcribed_RNA"/>
</dbReference>
<dbReference type="PANTHER" id="PTHR37984">
    <property type="entry name" value="PROTEIN CBG26694"/>
    <property type="match status" value="1"/>
</dbReference>
<keyword evidence="1" id="KW-0175">Coiled coil</keyword>
<protein>
    <submittedName>
        <fullName evidence="3">Retrovirus-related Pol polyprotein</fullName>
    </submittedName>
</protein>
<accession>A0A2S2Q649</accession>
<dbReference type="GO" id="GO:0003676">
    <property type="term" value="F:nucleic acid binding"/>
    <property type="evidence" value="ECO:0007669"/>
    <property type="project" value="InterPro"/>
</dbReference>
<name>A0A2S2Q649_9HEMI</name>
<dbReference type="InterPro" id="IPR036397">
    <property type="entry name" value="RNaseH_sf"/>
</dbReference>